<evidence type="ECO:0000256" key="2">
    <source>
        <dbReference type="SAM" id="SignalP"/>
    </source>
</evidence>
<keyword evidence="2" id="KW-0732">Signal</keyword>
<dbReference type="PROSITE" id="PS51257">
    <property type="entry name" value="PROKAR_LIPOPROTEIN"/>
    <property type="match status" value="1"/>
</dbReference>
<keyword evidence="4" id="KW-1185">Reference proteome</keyword>
<feature type="region of interest" description="Disordered" evidence="1">
    <location>
        <begin position="24"/>
        <end position="83"/>
    </location>
</feature>
<dbReference type="OrthoDB" id="1442645at2"/>
<evidence type="ECO:0008006" key="5">
    <source>
        <dbReference type="Google" id="ProtNLM"/>
    </source>
</evidence>
<dbReference type="STRING" id="641691.SAMN05421636_106118"/>
<evidence type="ECO:0000313" key="3">
    <source>
        <dbReference type="EMBL" id="SDE60974.1"/>
    </source>
</evidence>
<organism evidence="3 4">
    <name type="scientific">Pricia antarctica</name>
    <dbReference type="NCBI Taxonomy" id="641691"/>
    <lineage>
        <taxon>Bacteria</taxon>
        <taxon>Pseudomonadati</taxon>
        <taxon>Bacteroidota</taxon>
        <taxon>Flavobacteriia</taxon>
        <taxon>Flavobacteriales</taxon>
        <taxon>Flavobacteriaceae</taxon>
        <taxon>Pricia</taxon>
    </lineage>
</organism>
<reference evidence="3 4" key="1">
    <citation type="submission" date="2016-10" db="EMBL/GenBank/DDBJ databases">
        <authorList>
            <person name="de Groot N.N."/>
        </authorList>
    </citation>
    <scope>NUCLEOTIDE SEQUENCE [LARGE SCALE GENOMIC DNA]</scope>
    <source>
        <strain evidence="3 4">DSM 23421</strain>
    </source>
</reference>
<name>A0A1G7EB80_9FLAO</name>
<feature type="compositionally biased region" description="Acidic residues" evidence="1">
    <location>
        <begin position="52"/>
        <end position="62"/>
    </location>
</feature>
<dbReference type="AlphaFoldDB" id="A0A1G7EB80"/>
<dbReference type="Proteomes" id="UP000199109">
    <property type="component" value="Unassembled WGS sequence"/>
</dbReference>
<sequence length="163" mass="17725">MKTGSRIIAAIIVLFSVACGAKKSTQSKMEKNQNEMVAEGTDESQVGAMGDDSVENTGEMDDATSSVQMANGSGGGNSNVNIDAASTTTVTDKSDNTQMYQELRMTDDQIQSFENAIKDFTTQQQNTASGEMMGTLSDEKDRQLEEILSKEQYSAYESWKQDN</sequence>
<feature type="chain" id="PRO_5011637704" description="Lipoprotein" evidence="2">
    <location>
        <begin position="21"/>
        <end position="163"/>
    </location>
</feature>
<evidence type="ECO:0000256" key="1">
    <source>
        <dbReference type="SAM" id="MobiDB-lite"/>
    </source>
</evidence>
<feature type="signal peptide" evidence="2">
    <location>
        <begin position="1"/>
        <end position="20"/>
    </location>
</feature>
<dbReference type="RefSeq" id="WP_091869218.1">
    <property type="nucleotide sequence ID" value="NZ_FNAO01000006.1"/>
</dbReference>
<proteinExistence type="predicted"/>
<dbReference type="EMBL" id="FNAO01000006">
    <property type="protein sequence ID" value="SDE60974.1"/>
    <property type="molecule type" value="Genomic_DNA"/>
</dbReference>
<gene>
    <name evidence="3" type="ORF">SAMN05421636_106118</name>
</gene>
<evidence type="ECO:0000313" key="4">
    <source>
        <dbReference type="Proteomes" id="UP000199109"/>
    </source>
</evidence>
<accession>A0A1G7EB80</accession>
<protein>
    <recommendedName>
        <fullName evidence="5">Lipoprotein</fullName>
    </recommendedName>
</protein>